<dbReference type="InterPro" id="IPR002937">
    <property type="entry name" value="Amino_oxidase"/>
</dbReference>
<evidence type="ECO:0000256" key="3">
    <source>
        <dbReference type="ARBA" id="ARBA00023002"/>
    </source>
</evidence>
<sequence>MAHIVVIGAGMGGLASAARLRARGHEVTVLEQAQTVGGKLAGYQRDGFVFDTGPSLFTLPATYRDLFLKTGKGLDDVVDLQPVEPGFTYHWSDGSSAVLPGVDPAAIARALGDALGGDAEAQWTNFMNRAGKAWRITREPFLESPLNSPLDLVKHLRRPSDIQTVAPFTSLRALGKRHFSDPRLVTLLDRYATYTGSDPRKAPAALSVVPYVEQTFGAWHIAGGIHQLALALHQRCLDIGVKIRTDTSVGSIIVENNKVAGVTIDYGERIDADLVIANADATDVYGRMLNDPRAKEATRSLNRTTPSLAGFVLLLAVEGRTPGLTHHNVSFPANYDAEFDAIFGRNPKPVDDPTIYICSPDDDRMRPSANHESWFVLVNAPRHDPANGVNWNDAELVGTYTEHILDVMEQRGFSVRDRLLWAESRTPAQFERITRAPGGSIYGTASNGPRAAFMRPANKSKIPGLYLVGGSSHPGGGLPLVAMSARIVADLIGDA</sequence>
<comment type="pathway">
    <text evidence="1">Carotenoid biosynthesis.</text>
</comment>
<dbReference type="Gene3D" id="3.50.50.60">
    <property type="entry name" value="FAD/NAD(P)-binding domain"/>
    <property type="match status" value="2"/>
</dbReference>
<dbReference type="AlphaFoldDB" id="A0A6J7DKY0"/>
<dbReference type="GO" id="GO:0016117">
    <property type="term" value="P:carotenoid biosynthetic process"/>
    <property type="evidence" value="ECO:0007669"/>
    <property type="project" value="UniProtKB-KW"/>
</dbReference>
<dbReference type="InterPro" id="IPR014105">
    <property type="entry name" value="Carotenoid/retinoid_OxRdtase"/>
</dbReference>
<dbReference type="GO" id="GO:0016491">
    <property type="term" value="F:oxidoreductase activity"/>
    <property type="evidence" value="ECO:0007669"/>
    <property type="project" value="UniProtKB-KW"/>
</dbReference>
<evidence type="ECO:0000256" key="2">
    <source>
        <dbReference type="ARBA" id="ARBA00022746"/>
    </source>
</evidence>
<dbReference type="NCBIfam" id="TIGR02734">
    <property type="entry name" value="crtI_fam"/>
    <property type="match status" value="1"/>
</dbReference>
<dbReference type="SUPFAM" id="SSF51905">
    <property type="entry name" value="FAD/NAD(P)-binding domain"/>
    <property type="match status" value="1"/>
</dbReference>
<keyword evidence="2" id="KW-0125">Carotenoid biosynthesis</keyword>
<name>A0A6J7DKY0_9ZZZZ</name>
<evidence type="ECO:0000259" key="4">
    <source>
        <dbReference type="Pfam" id="PF01593"/>
    </source>
</evidence>
<gene>
    <name evidence="5" type="ORF">UFOPK3401_00816</name>
</gene>
<protein>
    <submittedName>
        <fullName evidence="5">Unannotated protein</fullName>
    </submittedName>
</protein>
<dbReference type="EMBL" id="CAFBLM010000032">
    <property type="protein sequence ID" value="CAB4871181.1"/>
    <property type="molecule type" value="Genomic_DNA"/>
</dbReference>
<accession>A0A6J7DKY0</accession>
<proteinExistence type="predicted"/>
<keyword evidence="3" id="KW-0560">Oxidoreductase</keyword>
<dbReference type="InterPro" id="IPR036188">
    <property type="entry name" value="FAD/NAD-bd_sf"/>
</dbReference>
<feature type="domain" description="Amine oxidase" evidence="4">
    <location>
        <begin position="11"/>
        <end position="492"/>
    </location>
</feature>
<organism evidence="5">
    <name type="scientific">freshwater metagenome</name>
    <dbReference type="NCBI Taxonomy" id="449393"/>
    <lineage>
        <taxon>unclassified sequences</taxon>
        <taxon>metagenomes</taxon>
        <taxon>ecological metagenomes</taxon>
    </lineage>
</organism>
<reference evidence="5" key="1">
    <citation type="submission" date="2020-05" db="EMBL/GenBank/DDBJ databases">
        <authorList>
            <person name="Chiriac C."/>
            <person name="Salcher M."/>
            <person name="Ghai R."/>
            <person name="Kavagutti S V."/>
        </authorList>
    </citation>
    <scope>NUCLEOTIDE SEQUENCE</scope>
</reference>
<evidence type="ECO:0000313" key="5">
    <source>
        <dbReference type="EMBL" id="CAB4871181.1"/>
    </source>
</evidence>
<dbReference type="Pfam" id="PF01593">
    <property type="entry name" value="Amino_oxidase"/>
    <property type="match status" value="1"/>
</dbReference>
<dbReference type="PANTHER" id="PTHR43734:SF1">
    <property type="entry name" value="PHYTOENE DESATURASE"/>
    <property type="match status" value="1"/>
</dbReference>
<evidence type="ECO:0000256" key="1">
    <source>
        <dbReference type="ARBA" id="ARBA00004829"/>
    </source>
</evidence>
<dbReference type="PANTHER" id="PTHR43734">
    <property type="entry name" value="PHYTOENE DESATURASE"/>
    <property type="match status" value="1"/>
</dbReference>